<protein>
    <recommendedName>
        <fullName evidence="3">Transposase</fullName>
    </recommendedName>
</protein>
<dbReference type="RefSeq" id="WP_274110117.1">
    <property type="nucleotide sequence ID" value="NZ_JAPCKI010000005.1"/>
</dbReference>
<evidence type="ECO:0000313" key="1">
    <source>
        <dbReference type="EMBL" id="MDD2177924.1"/>
    </source>
</evidence>
<name>A0ABT5RW41_9BURK</name>
<proteinExistence type="predicted"/>
<dbReference type="Proteomes" id="UP001148932">
    <property type="component" value="Unassembled WGS sequence"/>
</dbReference>
<reference evidence="1" key="1">
    <citation type="submission" date="2022-10" db="EMBL/GenBank/DDBJ databases">
        <title>Description of microaerobic benzene degrading bacteria.</title>
        <authorList>
            <person name="Bedics A."/>
            <person name="Tancsics A."/>
            <person name="Banerjee S."/>
        </authorList>
    </citation>
    <scope>NUCLEOTIDE SEQUENCE</scope>
    <source>
        <strain evidence="1">D2M1</strain>
    </source>
</reference>
<organism evidence="1 2">
    <name type="scientific">Acidovorax benzenivorans</name>
    <dbReference type="NCBI Taxonomy" id="2987520"/>
    <lineage>
        <taxon>Bacteria</taxon>
        <taxon>Pseudomonadati</taxon>
        <taxon>Pseudomonadota</taxon>
        <taxon>Betaproteobacteria</taxon>
        <taxon>Burkholderiales</taxon>
        <taxon>Comamonadaceae</taxon>
        <taxon>Acidovorax</taxon>
    </lineage>
</organism>
<comment type="caution">
    <text evidence="1">The sequence shown here is derived from an EMBL/GenBank/DDBJ whole genome shotgun (WGS) entry which is preliminary data.</text>
</comment>
<evidence type="ECO:0008006" key="3">
    <source>
        <dbReference type="Google" id="ProtNLM"/>
    </source>
</evidence>
<dbReference type="EMBL" id="JAPCKI010000005">
    <property type="protein sequence ID" value="MDD2177924.1"/>
    <property type="molecule type" value="Genomic_DNA"/>
</dbReference>
<sequence>MPETFIRFALERYNAKRHPPPGLPITTLLVAMGVHASSSAQKA</sequence>
<accession>A0ABT5RW41</accession>
<evidence type="ECO:0000313" key="2">
    <source>
        <dbReference type="Proteomes" id="UP001148932"/>
    </source>
</evidence>
<gene>
    <name evidence="1" type="ORF">OIN59_10800</name>
</gene>
<keyword evidence="2" id="KW-1185">Reference proteome</keyword>